<dbReference type="EMBL" id="JAWWNJ010000005">
    <property type="protein sequence ID" value="KAK7055253.1"/>
    <property type="molecule type" value="Genomic_DNA"/>
</dbReference>
<evidence type="ECO:0000313" key="2">
    <source>
        <dbReference type="EMBL" id="KAK7055253.1"/>
    </source>
</evidence>
<comment type="caution">
    <text evidence="2">The sequence shown here is derived from an EMBL/GenBank/DDBJ whole genome shotgun (WGS) entry which is preliminary data.</text>
</comment>
<evidence type="ECO:0000256" key="1">
    <source>
        <dbReference type="SAM" id="SignalP"/>
    </source>
</evidence>
<reference evidence="2 3" key="1">
    <citation type="journal article" date="2024" name="J Genomics">
        <title>Draft genome sequencing and assembly of Favolaschia claudopus CIRM-BRFM 2984 isolated from oak limbs.</title>
        <authorList>
            <person name="Navarro D."/>
            <person name="Drula E."/>
            <person name="Chaduli D."/>
            <person name="Cazenave R."/>
            <person name="Ahrendt S."/>
            <person name="Wang J."/>
            <person name="Lipzen A."/>
            <person name="Daum C."/>
            <person name="Barry K."/>
            <person name="Grigoriev I.V."/>
            <person name="Favel A."/>
            <person name="Rosso M.N."/>
            <person name="Martin F."/>
        </authorList>
    </citation>
    <scope>NUCLEOTIDE SEQUENCE [LARGE SCALE GENOMIC DNA]</scope>
    <source>
        <strain evidence="2 3">CIRM-BRFM 2984</strain>
    </source>
</reference>
<feature type="chain" id="PRO_5043485892" description="Secreted protein" evidence="1">
    <location>
        <begin position="18"/>
        <end position="151"/>
    </location>
</feature>
<proteinExistence type="predicted"/>
<feature type="signal peptide" evidence="1">
    <location>
        <begin position="1"/>
        <end position="17"/>
    </location>
</feature>
<dbReference type="Proteomes" id="UP001362999">
    <property type="component" value="Unassembled WGS sequence"/>
</dbReference>
<gene>
    <name evidence="2" type="ORF">R3P38DRAFT_2846029</name>
</gene>
<keyword evidence="3" id="KW-1185">Reference proteome</keyword>
<dbReference type="AlphaFoldDB" id="A0AAW0DUF8"/>
<keyword evidence="1" id="KW-0732">Signal</keyword>
<name>A0AAW0DUF8_9AGAR</name>
<evidence type="ECO:0000313" key="3">
    <source>
        <dbReference type="Proteomes" id="UP001362999"/>
    </source>
</evidence>
<protein>
    <recommendedName>
        <fullName evidence="4">Secreted protein</fullName>
    </recommendedName>
</protein>
<evidence type="ECO:0008006" key="4">
    <source>
        <dbReference type="Google" id="ProtNLM"/>
    </source>
</evidence>
<sequence length="151" mass="16362">MLCLSALLLSKLVSTTAEDVVWPMPGSVRSSLALAVPLSCPTYTGPTLRRTKPRPNFPSGVLVVAFPLVNSAAAFRTQWQELKNPSSPCLDRPGSQVSRPGTWKSRVEFASGGFATGWTFVGSCAVYLFSPQLPFSPFVTFKRLSSAYTTR</sequence>
<accession>A0AAW0DUF8</accession>
<organism evidence="2 3">
    <name type="scientific">Favolaschia claudopus</name>
    <dbReference type="NCBI Taxonomy" id="2862362"/>
    <lineage>
        <taxon>Eukaryota</taxon>
        <taxon>Fungi</taxon>
        <taxon>Dikarya</taxon>
        <taxon>Basidiomycota</taxon>
        <taxon>Agaricomycotina</taxon>
        <taxon>Agaricomycetes</taxon>
        <taxon>Agaricomycetidae</taxon>
        <taxon>Agaricales</taxon>
        <taxon>Marasmiineae</taxon>
        <taxon>Mycenaceae</taxon>
        <taxon>Favolaschia</taxon>
    </lineage>
</organism>